<feature type="transmembrane region" description="Helical" evidence="5">
    <location>
        <begin position="75"/>
        <end position="93"/>
    </location>
</feature>
<dbReference type="GO" id="GO:0005886">
    <property type="term" value="C:plasma membrane"/>
    <property type="evidence" value="ECO:0007669"/>
    <property type="project" value="TreeGrafter"/>
</dbReference>
<dbReference type="InterPro" id="IPR011701">
    <property type="entry name" value="MFS"/>
</dbReference>
<feature type="transmembrane region" description="Helical" evidence="5">
    <location>
        <begin position="99"/>
        <end position="121"/>
    </location>
</feature>
<sequence>MRIRTEIGTAVLLALAFGTVMLDRMVQLFLGTDLTAEFSLTGSQLGLLAGVVSLSWALSTMIFGALSDRIGRKRVLVPAMIAFSVASLLTAFARSFGELLAMRALLGFCEGPCWSVIMAFMSDRSSPDRRGRNIGIVNCAGSLAGSALAPIFAAQITTAFGWRAAFLVAGVPGFVLAMLIAYLLDEPAVRSKSERMGTSDLRRLMRQPSLWLCLAGASCFTTFVISSSIFAPIYLIADQAFTKSAAGLVMGLSGLGGFIYALVGPLASDRIGRRKILVLAAGLSCLMPITVLAGGGIPVAALGAGMVLLTAAPVIATLMLIVLPVEYSPRALGASAIGFVAIGAEGIGATIGPVLAGIVAESWGHAAVMWFCSATMVVVLLIALVLPEPAHETA</sequence>
<dbReference type="InterPro" id="IPR020846">
    <property type="entry name" value="MFS_dom"/>
</dbReference>
<evidence type="ECO:0000256" key="2">
    <source>
        <dbReference type="ARBA" id="ARBA00022692"/>
    </source>
</evidence>
<evidence type="ECO:0000256" key="5">
    <source>
        <dbReference type="SAM" id="Phobius"/>
    </source>
</evidence>
<keyword evidence="8" id="KW-1185">Reference proteome</keyword>
<comment type="caution">
    <text evidence="7">The sequence shown here is derived from an EMBL/GenBank/DDBJ whole genome shotgun (WGS) entry which is preliminary data.</text>
</comment>
<comment type="subcellular location">
    <subcellularLocation>
        <location evidence="1">Membrane</location>
        <topology evidence="1">Multi-pass membrane protein</topology>
    </subcellularLocation>
</comment>
<evidence type="ECO:0000313" key="8">
    <source>
        <dbReference type="Proteomes" id="UP000566813"/>
    </source>
</evidence>
<dbReference type="PROSITE" id="PS50850">
    <property type="entry name" value="MFS"/>
    <property type="match status" value="1"/>
</dbReference>
<name>A0A7X1KK52_9SPHN</name>
<feature type="transmembrane region" description="Helical" evidence="5">
    <location>
        <begin position="210"/>
        <end position="233"/>
    </location>
</feature>
<dbReference type="SUPFAM" id="SSF103473">
    <property type="entry name" value="MFS general substrate transporter"/>
    <property type="match status" value="1"/>
</dbReference>
<dbReference type="Gene3D" id="1.20.1250.20">
    <property type="entry name" value="MFS general substrate transporter like domains"/>
    <property type="match status" value="2"/>
</dbReference>
<feature type="transmembrane region" description="Helical" evidence="5">
    <location>
        <begin position="337"/>
        <end position="360"/>
    </location>
</feature>
<dbReference type="EMBL" id="JACLAW010000001">
    <property type="protein sequence ID" value="MBC2664166.1"/>
    <property type="molecule type" value="Genomic_DNA"/>
</dbReference>
<proteinExistence type="predicted"/>
<dbReference type="PANTHER" id="PTHR23508">
    <property type="entry name" value="CARBOXYLIC ACID TRANSPORTER PROTEIN HOMOLOG"/>
    <property type="match status" value="1"/>
</dbReference>
<feature type="transmembrane region" description="Helical" evidence="5">
    <location>
        <begin position="303"/>
        <end position="325"/>
    </location>
</feature>
<evidence type="ECO:0000256" key="1">
    <source>
        <dbReference type="ARBA" id="ARBA00004141"/>
    </source>
</evidence>
<dbReference type="InterPro" id="IPR036259">
    <property type="entry name" value="MFS_trans_sf"/>
</dbReference>
<dbReference type="GO" id="GO:0046943">
    <property type="term" value="F:carboxylic acid transmembrane transporter activity"/>
    <property type="evidence" value="ECO:0007669"/>
    <property type="project" value="TreeGrafter"/>
</dbReference>
<organism evidence="7 8">
    <name type="scientific">Novosphingobium flavum</name>
    <dbReference type="NCBI Taxonomy" id="1778672"/>
    <lineage>
        <taxon>Bacteria</taxon>
        <taxon>Pseudomonadati</taxon>
        <taxon>Pseudomonadota</taxon>
        <taxon>Alphaproteobacteria</taxon>
        <taxon>Sphingomonadales</taxon>
        <taxon>Sphingomonadaceae</taxon>
        <taxon>Novosphingobium</taxon>
    </lineage>
</organism>
<evidence type="ECO:0000313" key="7">
    <source>
        <dbReference type="EMBL" id="MBC2664166.1"/>
    </source>
</evidence>
<feature type="transmembrane region" description="Helical" evidence="5">
    <location>
        <begin position="46"/>
        <end position="66"/>
    </location>
</feature>
<dbReference type="AlphaFoldDB" id="A0A7X1KK52"/>
<keyword evidence="3 5" id="KW-1133">Transmembrane helix</keyword>
<feature type="transmembrane region" description="Helical" evidence="5">
    <location>
        <begin position="133"/>
        <end position="154"/>
    </location>
</feature>
<reference evidence="7 8" key="1">
    <citation type="submission" date="2020-08" db="EMBL/GenBank/DDBJ databases">
        <title>The genome sequence of type strain Novosphingobium flavum NBRC 111647.</title>
        <authorList>
            <person name="Liu Y."/>
        </authorList>
    </citation>
    <scope>NUCLEOTIDE SEQUENCE [LARGE SCALE GENOMIC DNA]</scope>
    <source>
        <strain evidence="7 8">NBRC 111647</strain>
    </source>
</reference>
<feature type="transmembrane region" description="Helical" evidence="5">
    <location>
        <begin position="276"/>
        <end position="297"/>
    </location>
</feature>
<protein>
    <submittedName>
        <fullName evidence="7">MFS transporter</fullName>
    </submittedName>
</protein>
<evidence type="ECO:0000256" key="3">
    <source>
        <dbReference type="ARBA" id="ARBA00022989"/>
    </source>
</evidence>
<keyword evidence="4 5" id="KW-0472">Membrane</keyword>
<feature type="transmembrane region" description="Helical" evidence="5">
    <location>
        <begin position="160"/>
        <end position="184"/>
    </location>
</feature>
<gene>
    <name evidence="7" type="ORF">H7F51_01395</name>
</gene>
<dbReference type="RefSeq" id="WP_185662410.1">
    <property type="nucleotide sequence ID" value="NZ_JACLAW010000001.1"/>
</dbReference>
<accession>A0A7X1KK52</accession>
<dbReference type="Pfam" id="PF07690">
    <property type="entry name" value="MFS_1"/>
    <property type="match status" value="1"/>
</dbReference>
<feature type="transmembrane region" description="Helical" evidence="5">
    <location>
        <begin position="366"/>
        <end position="386"/>
    </location>
</feature>
<dbReference type="Proteomes" id="UP000566813">
    <property type="component" value="Unassembled WGS sequence"/>
</dbReference>
<feature type="domain" description="Major facilitator superfamily (MFS) profile" evidence="6">
    <location>
        <begin position="9"/>
        <end position="391"/>
    </location>
</feature>
<keyword evidence="2 5" id="KW-0812">Transmembrane</keyword>
<dbReference type="PANTHER" id="PTHR23508:SF10">
    <property type="entry name" value="CARBOXYLIC ACID TRANSPORTER PROTEIN HOMOLOG"/>
    <property type="match status" value="1"/>
</dbReference>
<evidence type="ECO:0000259" key="6">
    <source>
        <dbReference type="PROSITE" id="PS50850"/>
    </source>
</evidence>
<feature type="transmembrane region" description="Helical" evidence="5">
    <location>
        <begin position="245"/>
        <end position="264"/>
    </location>
</feature>
<evidence type="ECO:0000256" key="4">
    <source>
        <dbReference type="ARBA" id="ARBA00023136"/>
    </source>
</evidence>